<dbReference type="RefSeq" id="WP_051052058.1">
    <property type="nucleotide sequence ID" value="NZ_CP068595.1"/>
</dbReference>
<keyword evidence="17" id="KW-1185">Reference proteome</keyword>
<dbReference type="CDD" id="cd00082">
    <property type="entry name" value="HisKA"/>
    <property type="match status" value="1"/>
</dbReference>
<dbReference type="EMBL" id="CP068595">
    <property type="protein sequence ID" value="QQZ59730.1"/>
    <property type="molecule type" value="Genomic_DNA"/>
</dbReference>
<dbReference type="InterPro" id="IPR003661">
    <property type="entry name" value="HisK_dim/P_dom"/>
</dbReference>
<dbReference type="Pfam" id="PF00512">
    <property type="entry name" value="HisKA"/>
    <property type="match status" value="1"/>
</dbReference>
<evidence type="ECO:0000256" key="8">
    <source>
        <dbReference type="ARBA" id="ARBA00022741"/>
    </source>
</evidence>
<dbReference type="AlphaFoldDB" id="A0A974P9C7"/>
<comment type="catalytic activity">
    <reaction evidence="1">
        <text>ATP + protein L-histidine = ADP + protein N-phospho-L-histidine.</text>
        <dbReference type="EC" id="2.7.13.3"/>
    </reaction>
</comment>
<sequence>MRRFNALILWVVIIGFALIAACTAYAVQLGHSQTDRKYRVEINRILHQIRAGAAPGDIVLNTGQSGAVHTLDWIGVEAVPEQIEQFFEGSGVDSREEFMILPVHEGRKLSGYLRFSYLPVKDTTSIILVMDSILLLVLAGLVALLLYVKLQILKPFHIIEELPYALSKGQLNTGLKESRSRFFGKFIWGLDLLRETLESQKQINMSLEKDRQTLVASLSHELKTPVAAIKLYSSALTRDIYDSDDKRKACAVLIGQKAEHIETLIGDIITASVSSLQNIEIKNREFYLGEWLKRLLLSHKERLELLKIDWTIDAYPDKLLFGDPDKLLEVMDNLIENAIKYGDGGQIRLSFQEEDMRQLIVVENTGNPLSAAELPYIFTSFWRGSNAEGKKGNGLGLYICKQLLHKMDGDIYAEPVKQGMKFVLVLRY</sequence>
<dbReference type="PANTHER" id="PTHR45528:SF1">
    <property type="entry name" value="SENSOR HISTIDINE KINASE CPXA"/>
    <property type="match status" value="1"/>
</dbReference>
<evidence type="ECO:0000313" key="17">
    <source>
        <dbReference type="Proteomes" id="UP000595841"/>
    </source>
</evidence>
<dbReference type="SMART" id="SM00387">
    <property type="entry name" value="HATPase_c"/>
    <property type="match status" value="1"/>
</dbReference>
<proteinExistence type="predicted"/>
<reference evidence="16 17" key="1">
    <citation type="submission" date="2021-01" db="EMBL/GenBank/DDBJ databases">
        <title>Whole genome sequence of Paenibacillus sonchi LMG 24727 for comparative genomics.</title>
        <authorList>
            <person name="Lee G."/>
            <person name="Kim M.-J."/>
            <person name="Lim K."/>
            <person name="Shin J.-H."/>
        </authorList>
    </citation>
    <scope>NUCLEOTIDE SEQUENCE [LARGE SCALE GENOMIC DNA]</scope>
    <source>
        <strain evidence="16 17">LMG 24727</strain>
    </source>
</reference>
<evidence type="ECO:0000256" key="14">
    <source>
        <dbReference type="SAM" id="Phobius"/>
    </source>
</evidence>
<keyword evidence="6" id="KW-0808">Transferase</keyword>
<evidence type="ECO:0000256" key="1">
    <source>
        <dbReference type="ARBA" id="ARBA00000085"/>
    </source>
</evidence>
<organism evidence="16 17">
    <name type="scientific">Paenibacillus sonchi</name>
    <dbReference type="NCBI Taxonomy" id="373687"/>
    <lineage>
        <taxon>Bacteria</taxon>
        <taxon>Bacillati</taxon>
        <taxon>Bacillota</taxon>
        <taxon>Bacilli</taxon>
        <taxon>Bacillales</taxon>
        <taxon>Paenibacillaceae</taxon>
        <taxon>Paenibacillus</taxon>
        <taxon>Paenibacillus sonchi group</taxon>
    </lineage>
</organism>
<dbReference type="InterPro" id="IPR036890">
    <property type="entry name" value="HATPase_C_sf"/>
</dbReference>
<evidence type="ECO:0000256" key="6">
    <source>
        <dbReference type="ARBA" id="ARBA00022679"/>
    </source>
</evidence>
<evidence type="ECO:0000256" key="4">
    <source>
        <dbReference type="ARBA" id="ARBA00022475"/>
    </source>
</evidence>
<feature type="transmembrane region" description="Helical" evidence="14">
    <location>
        <begin position="126"/>
        <end position="148"/>
    </location>
</feature>
<feature type="domain" description="Histidine kinase" evidence="15">
    <location>
        <begin position="217"/>
        <end position="428"/>
    </location>
</feature>
<dbReference type="SUPFAM" id="SSF47384">
    <property type="entry name" value="Homodimeric domain of signal transducing histidine kinase"/>
    <property type="match status" value="1"/>
</dbReference>
<keyword evidence="11 14" id="KW-1133">Transmembrane helix</keyword>
<dbReference type="Proteomes" id="UP000595841">
    <property type="component" value="Chromosome"/>
</dbReference>
<protein>
    <recommendedName>
        <fullName evidence="3">histidine kinase</fullName>
        <ecNumber evidence="3">2.7.13.3</ecNumber>
    </recommendedName>
</protein>
<dbReference type="CDD" id="cd00075">
    <property type="entry name" value="HATPase"/>
    <property type="match status" value="1"/>
</dbReference>
<evidence type="ECO:0000256" key="9">
    <source>
        <dbReference type="ARBA" id="ARBA00022777"/>
    </source>
</evidence>
<dbReference type="InterPro" id="IPR005467">
    <property type="entry name" value="His_kinase_dom"/>
</dbReference>
<evidence type="ECO:0000256" key="7">
    <source>
        <dbReference type="ARBA" id="ARBA00022692"/>
    </source>
</evidence>
<dbReference type="Gene3D" id="1.10.287.130">
    <property type="match status" value="1"/>
</dbReference>
<keyword evidence="9 16" id="KW-0418">Kinase</keyword>
<keyword evidence="4" id="KW-1003">Cell membrane</keyword>
<dbReference type="PROSITE" id="PS51257">
    <property type="entry name" value="PROKAR_LIPOPROTEIN"/>
    <property type="match status" value="1"/>
</dbReference>
<keyword evidence="13 14" id="KW-0472">Membrane</keyword>
<dbReference type="InterPro" id="IPR050398">
    <property type="entry name" value="HssS/ArlS-like"/>
</dbReference>
<dbReference type="PANTHER" id="PTHR45528">
    <property type="entry name" value="SENSOR HISTIDINE KINASE CPXA"/>
    <property type="match status" value="1"/>
</dbReference>
<gene>
    <name evidence="16" type="ORF">JI735_24430</name>
</gene>
<evidence type="ECO:0000256" key="10">
    <source>
        <dbReference type="ARBA" id="ARBA00022840"/>
    </source>
</evidence>
<evidence type="ECO:0000256" key="3">
    <source>
        <dbReference type="ARBA" id="ARBA00012438"/>
    </source>
</evidence>
<dbReference type="Pfam" id="PF02518">
    <property type="entry name" value="HATPase_c"/>
    <property type="match status" value="1"/>
</dbReference>
<dbReference type="KEGG" id="pson:JI735_24430"/>
<dbReference type="EC" id="2.7.13.3" evidence="3"/>
<evidence type="ECO:0000313" key="16">
    <source>
        <dbReference type="EMBL" id="QQZ59730.1"/>
    </source>
</evidence>
<keyword evidence="7 14" id="KW-0812">Transmembrane</keyword>
<evidence type="ECO:0000259" key="15">
    <source>
        <dbReference type="PROSITE" id="PS50109"/>
    </source>
</evidence>
<dbReference type="SMART" id="SM00388">
    <property type="entry name" value="HisKA"/>
    <property type="match status" value="1"/>
</dbReference>
<keyword evidence="10" id="KW-0067">ATP-binding</keyword>
<evidence type="ECO:0000256" key="5">
    <source>
        <dbReference type="ARBA" id="ARBA00022553"/>
    </source>
</evidence>
<accession>A0A974P9C7</accession>
<evidence type="ECO:0000256" key="11">
    <source>
        <dbReference type="ARBA" id="ARBA00022989"/>
    </source>
</evidence>
<evidence type="ECO:0000256" key="13">
    <source>
        <dbReference type="ARBA" id="ARBA00023136"/>
    </source>
</evidence>
<keyword evidence="5" id="KW-0597">Phosphoprotein</keyword>
<dbReference type="GO" id="GO:0005886">
    <property type="term" value="C:plasma membrane"/>
    <property type="evidence" value="ECO:0007669"/>
    <property type="project" value="UniProtKB-SubCell"/>
</dbReference>
<evidence type="ECO:0000256" key="2">
    <source>
        <dbReference type="ARBA" id="ARBA00004651"/>
    </source>
</evidence>
<dbReference type="InterPro" id="IPR036097">
    <property type="entry name" value="HisK_dim/P_sf"/>
</dbReference>
<evidence type="ECO:0000256" key="12">
    <source>
        <dbReference type="ARBA" id="ARBA00023012"/>
    </source>
</evidence>
<dbReference type="Gene3D" id="3.30.565.10">
    <property type="entry name" value="Histidine kinase-like ATPase, C-terminal domain"/>
    <property type="match status" value="1"/>
</dbReference>
<dbReference type="InterPro" id="IPR003594">
    <property type="entry name" value="HATPase_dom"/>
</dbReference>
<dbReference type="PROSITE" id="PS50109">
    <property type="entry name" value="HIS_KIN"/>
    <property type="match status" value="1"/>
</dbReference>
<dbReference type="GO" id="GO:0000155">
    <property type="term" value="F:phosphorelay sensor kinase activity"/>
    <property type="evidence" value="ECO:0007669"/>
    <property type="project" value="InterPro"/>
</dbReference>
<dbReference type="SUPFAM" id="SSF55874">
    <property type="entry name" value="ATPase domain of HSP90 chaperone/DNA topoisomerase II/histidine kinase"/>
    <property type="match status" value="1"/>
</dbReference>
<keyword evidence="8" id="KW-0547">Nucleotide-binding</keyword>
<dbReference type="GO" id="GO:0005524">
    <property type="term" value="F:ATP binding"/>
    <property type="evidence" value="ECO:0007669"/>
    <property type="project" value="UniProtKB-KW"/>
</dbReference>
<keyword evidence="12" id="KW-0902">Two-component regulatory system</keyword>
<comment type="subcellular location">
    <subcellularLocation>
        <location evidence="2">Cell membrane</location>
        <topology evidence="2">Multi-pass membrane protein</topology>
    </subcellularLocation>
</comment>
<name>A0A974P9C7_9BACL</name>